<sequence>MVAKYKQIPLKILVIGTAHEDVILYVDKLDSVDSPQGSQKIEKRVGGSAGNTLAVLSQFPMTKTWLMAPMASKEASKFLVQDFESRNIKTATCVFRPNVEYHQVTYFIHTEDENSRTVVNYNRKLDYACTVEIASLNTSIPFNWIHLEGHHTDAKKMVDYIDSRVWRNQSILSIKLDRPYKNGSENLIQKADIIFFSHIFAESKGYNHKGVYDFLKVMSRFCKDNAYLFCTWGSSCGAFCYDNKTKRIYSASALQAPIVVDSIGADDTFVACAIYSLVQRMSPEGCLRFACELSSRKCAQFGFDGIIDEMNVLFRLFDQSESSSIIQSDSSSVIQSDSSSFIKKKKKLYNLLLNGLLRKHKIQKDPILNNVDGGFGFLSDDIQYDIINNNDLFTNRIL</sequence>
<evidence type="ECO:0000313" key="2">
    <source>
        <dbReference type="EMBL" id="CAG8704402.1"/>
    </source>
</evidence>
<organism evidence="2 3">
    <name type="scientific">Gigaspora margarita</name>
    <dbReference type="NCBI Taxonomy" id="4874"/>
    <lineage>
        <taxon>Eukaryota</taxon>
        <taxon>Fungi</taxon>
        <taxon>Fungi incertae sedis</taxon>
        <taxon>Mucoromycota</taxon>
        <taxon>Glomeromycotina</taxon>
        <taxon>Glomeromycetes</taxon>
        <taxon>Diversisporales</taxon>
        <taxon>Gigasporaceae</taxon>
        <taxon>Gigaspora</taxon>
    </lineage>
</organism>
<dbReference type="InterPro" id="IPR029056">
    <property type="entry name" value="Ribokinase-like"/>
</dbReference>
<proteinExistence type="predicted"/>
<keyword evidence="3" id="KW-1185">Reference proteome</keyword>
<dbReference type="InterPro" id="IPR052562">
    <property type="entry name" value="Ketohexokinase-related"/>
</dbReference>
<name>A0ABN7UYV4_GIGMA</name>
<protein>
    <submittedName>
        <fullName evidence="2">1271_t:CDS:1</fullName>
    </submittedName>
</protein>
<evidence type="ECO:0000259" key="1">
    <source>
        <dbReference type="Pfam" id="PF00294"/>
    </source>
</evidence>
<dbReference type="Pfam" id="PF00294">
    <property type="entry name" value="PfkB"/>
    <property type="match status" value="1"/>
</dbReference>
<evidence type="ECO:0000313" key="3">
    <source>
        <dbReference type="Proteomes" id="UP000789901"/>
    </source>
</evidence>
<gene>
    <name evidence="2" type="ORF">GMARGA_LOCUS12338</name>
</gene>
<feature type="domain" description="Carbohydrate kinase PfkB" evidence="1">
    <location>
        <begin position="11"/>
        <end position="302"/>
    </location>
</feature>
<dbReference type="PANTHER" id="PTHR42774:SF3">
    <property type="entry name" value="KETOHEXOKINASE"/>
    <property type="match status" value="1"/>
</dbReference>
<comment type="caution">
    <text evidence="2">The sequence shown here is derived from an EMBL/GenBank/DDBJ whole genome shotgun (WGS) entry which is preliminary data.</text>
</comment>
<dbReference type="InterPro" id="IPR011611">
    <property type="entry name" value="PfkB_dom"/>
</dbReference>
<accession>A0ABN7UYV4</accession>
<reference evidence="2 3" key="1">
    <citation type="submission" date="2021-06" db="EMBL/GenBank/DDBJ databases">
        <authorList>
            <person name="Kallberg Y."/>
            <person name="Tangrot J."/>
            <person name="Rosling A."/>
        </authorList>
    </citation>
    <scope>NUCLEOTIDE SEQUENCE [LARGE SCALE GENOMIC DNA]</scope>
    <source>
        <strain evidence="2 3">120-4 pot B 10/14</strain>
    </source>
</reference>
<dbReference type="PANTHER" id="PTHR42774">
    <property type="entry name" value="PHOSPHOTRANSFERASE SYSTEM TRANSPORT PROTEIN"/>
    <property type="match status" value="1"/>
</dbReference>
<dbReference type="EMBL" id="CAJVQB010007494">
    <property type="protein sequence ID" value="CAG8704402.1"/>
    <property type="molecule type" value="Genomic_DNA"/>
</dbReference>
<dbReference type="Proteomes" id="UP000789901">
    <property type="component" value="Unassembled WGS sequence"/>
</dbReference>
<dbReference type="Gene3D" id="3.40.1190.20">
    <property type="match status" value="1"/>
</dbReference>
<dbReference type="SUPFAM" id="SSF53613">
    <property type="entry name" value="Ribokinase-like"/>
    <property type="match status" value="1"/>
</dbReference>